<dbReference type="InterPro" id="IPR008271">
    <property type="entry name" value="Ser/Thr_kinase_AS"/>
</dbReference>
<dbReference type="SMART" id="SM00220">
    <property type="entry name" value="S_TKc"/>
    <property type="match status" value="1"/>
</dbReference>
<dbReference type="Pfam" id="PF00069">
    <property type="entry name" value="Pkinase"/>
    <property type="match status" value="1"/>
</dbReference>
<organism evidence="8 9">
    <name type="scientific">Sorangium cellulosum</name>
    <name type="common">Polyangium cellulosum</name>
    <dbReference type="NCBI Taxonomy" id="56"/>
    <lineage>
        <taxon>Bacteria</taxon>
        <taxon>Pseudomonadati</taxon>
        <taxon>Myxococcota</taxon>
        <taxon>Polyangia</taxon>
        <taxon>Polyangiales</taxon>
        <taxon>Polyangiaceae</taxon>
        <taxon>Sorangium</taxon>
    </lineage>
</organism>
<evidence type="ECO:0000313" key="9">
    <source>
        <dbReference type="Proteomes" id="UP000238348"/>
    </source>
</evidence>
<dbReference type="Gene3D" id="1.10.510.10">
    <property type="entry name" value="Transferase(Phosphotransferase) domain 1"/>
    <property type="match status" value="1"/>
</dbReference>
<dbReference type="PROSITE" id="PS50011">
    <property type="entry name" value="PROTEIN_KINASE_DOM"/>
    <property type="match status" value="1"/>
</dbReference>
<feature type="domain" description="Protein kinase" evidence="7">
    <location>
        <begin position="11"/>
        <end position="270"/>
    </location>
</feature>
<keyword evidence="4 5" id="KW-0067">ATP-binding</keyword>
<reference evidence="8 9" key="1">
    <citation type="submission" date="2015-09" db="EMBL/GenBank/DDBJ databases">
        <title>Sorangium comparison.</title>
        <authorList>
            <person name="Zaburannyi N."/>
            <person name="Bunk B."/>
            <person name="Overmann J."/>
            <person name="Mueller R."/>
        </authorList>
    </citation>
    <scope>NUCLEOTIDE SEQUENCE [LARGE SCALE GENOMIC DNA]</scope>
    <source>
        <strain evidence="8 9">So ce26</strain>
    </source>
</reference>
<dbReference type="PROSITE" id="PS00107">
    <property type="entry name" value="PROTEIN_KINASE_ATP"/>
    <property type="match status" value="1"/>
</dbReference>
<dbReference type="InterPro" id="IPR000719">
    <property type="entry name" value="Prot_kinase_dom"/>
</dbReference>
<dbReference type="AlphaFoldDB" id="A0A2L0F0C4"/>
<dbReference type="CDD" id="cd14014">
    <property type="entry name" value="STKc_PknB_like"/>
    <property type="match status" value="1"/>
</dbReference>
<evidence type="ECO:0000256" key="3">
    <source>
        <dbReference type="ARBA" id="ARBA00022777"/>
    </source>
</evidence>
<keyword evidence="2 5" id="KW-0547">Nucleotide-binding</keyword>
<sequence>MRQGEVIADRFVVEELVGAGGMGQVYRARDRLSGAAVAVKVLSERRASGKGEARFAREAEVLASIHHPGIVRYVAHGTTGAGVPYLAMEWLAGEDLGARLQRLPLTLDEAVALVSRAAGALAAVHDRGVVHRDVKPSNLFLVDRDVARVKLLDFGIALRPDVTRMTQTGALLGTAGYMAPEQARGAEQVDARADVFALGCVLFECLTGAPAFVGKDAIAVVAKIAFDEAPRLGELRPDLPAALDALCARMLAKQPDLRPRDGAAVLEELAEALAEPASSAEPRPGGAGARRAALTRGERRTLGVVLVGAPPAAERPTVEALGATLRRTQRRTMALSPEDDALRREAEAHGGRVERLPDGAVAITLAGAQIPTDQAAQAARCALAIRACYPDRPIALAMGRAASAGLRPWGDAIVRAAALLARHAPPGAPHRPPPQDTAAAPPAPIALDEMTAGLLDARFDVREGQLGLSLSGERAIADEAHTLLGKPTPCVGRD</sequence>
<dbReference type="Gene3D" id="3.30.200.20">
    <property type="entry name" value="Phosphorylase Kinase, domain 1"/>
    <property type="match status" value="1"/>
</dbReference>
<dbReference type="EMBL" id="CP012673">
    <property type="protein sequence ID" value="AUX45017.1"/>
    <property type="molecule type" value="Genomic_DNA"/>
</dbReference>
<accession>A0A2L0F0C4</accession>
<keyword evidence="1" id="KW-0808">Transferase</keyword>
<dbReference type="InterPro" id="IPR017441">
    <property type="entry name" value="Protein_kinase_ATP_BS"/>
</dbReference>
<dbReference type="InterPro" id="IPR011009">
    <property type="entry name" value="Kinase-like_dom_sf"/>
</dbReference>
<evidence type="ECO:0000259" key="7">
    <source>
        <dbReference type="PROSITE" id="PS50011"/>
    </source>
</evidence>
<dbReference type="OrthoDB" id="5514810at2"/>
<dbReference type="Proteomes" id="UP000238348">
    <property type="component" value="Chromosome"/>
</dbReference>
<dbReference type="GO" id="GO:0004674">
    <property type="term" value="F:protein serine/threonine kinase activity"/>
    <property type="evidence" value="ECO:0007669"/>
    <property type="project" value="TreeGrafter"/>
</dbReference>
<evidence type="ECO:0000256" key="5">
    <source>
        <dbReference type="PROSITE-ProRule" id="PRU10141"/>
    </source>
</evidence>
<evidence type="ECO:0000256" key="6">
    <source>
        <dbReference type="SAM" id="MobiDB-lite"/>
    </source>
</evidence>
<dbReference type="GO" id="GO:0005524">
    <property type="term" value="F:ATP binding"/>
    <property type="evidence" value="ECO:0007669"/>
    <property type="project" value="UniProtKB-UniRule"/>
</dbReference>
<name>A0A2L0F0C4_SORCE</name>
<protein>
    <recommendedName>
        <fullName evidence="7">Protein kinase domain-containing protein</fullName>
    </recommendedName>
</protein>
<evidence type="ECO:0000256" key="2">
    <source>
        <dbReference type="ARBA" id="ARBA00022741"/>
    </source>
</evidence>
<dbReference type="PROSITE" id="PS00108">
    <property type="entry name" value="PROTEIN_KINASE_ST"/>
    <property type="match status" value="1"/>
</dbReference>
<feature type="binding site" evidence="5">
    <location>
        <position position="40"/>
    </location>
    <ligand>
        <name>ATP</name>
        <dbReference type="ChEBI" id="CHEBI:30616"/>
    </ligand>
</feature>
<dbReference type="PANTHER" id="PTHR43289">
    <property type="entry name" value="MITOGEN-ACTIVATED PROTEIN KINASE KINASE KINASE 20-RELATED"/>
    <property type="match status" value="1"/>
</dbReference>
<evidence type="ECO:0000256" key="1">
    <source>
        <dbReference type="ARBA" id="ARBA00022679"/>
    </source>
</evidence>
<dbReference type="PANTHER" id="PTHR43289:SF34">
    <property type="entry name" value="SERINE_THREONINE-PROTEIN KINASE YBDM-RELATED"/>
    <property type="match status" value="1"/>
</dbReference>
<keyword evidence="3" id="KW-0418">Kinase</keyword>
<evidence type="ECO:0000256" key="4">
    <source>
        <dbReference type="ARBA" id="ARBA00022840"/>
    </source>
</evidence>
<proteinExistence type="predicted"/>
<feature type="region of interest" description="Disordered" evidence="6">
    <location>
        <begin position="274"/>
        <end position="293"/>
    </location>
</feature>
<dbReference type="SUPFAM" id="SSF56112">
    <property type="entry name" value="Protein kinase-like (PK-like)"/>
    <property type="match status" value="1"/>
</dbReference>
<evidence type="ECO:0000313" key="8">
    <source>
        <dbReference type="EMBL" id="AUX45017.1"/>
    </source>
</evidence>
<gene>
    <name evidence="8" type="ORF">SOCE26_064980</name>
</gene>
<dbReference type="RefSeq" id="WP_104983459.1">
    <property type="nucleotide sequence ID" value="NZ_CP012673.1"/>
</dbReference>